<dbReference type="Gene3D" id="3.40.50.1110">
    <property type="entry name" value="SGNH hydrolase"/>
    <property type="match status" value="1"/>
</dbReference>
<dbReference type="eggNOG" id="COG2755">
    <property type="taxonomic scope" value="Bacteria"/>
</dbReference>
<dbReference type="AlphaFoldDB" id="C6LF28"/>
<feature type="domain" description="SGNH hydrolase-type esterase" evidence="1">
    <location>
        <begin position="37"/>
        <end position="214"/>
    </location>
</feature>
<evidence type="ECO:0000259" key="1">
    <source>
        <dbReference type="Pfam" id="PF13472"/>
    </source>
</evidence>
<reference evidence="2" key="1">
    <citation type="submission" date="2009-07" db="EMBL/GenBank/DDBJ databases">
        <authorList>
            <person name="Weinstock G."/>
            <person name="Sodergren E."/>
            <person name="Clifton S."/>
            <person name="Fulton L."/>
            <person name="Fulton B."/>
            <person name="Courtney L."/>
            <person name="Fronick C."/>
            <person name="Harrison M."/>
            <person name="Strong C."/>
            <person name="Farmer C."/>
            <person name="Delahaunty K."/>
            <person name="Markovic C."/>
            <person name="Hall O."/>
            <person name="Minx P."/>
            <person name="Tomlinson C."/>
            <person name="Mitreva M."/>
            <person name="Nelson J."/>
            <person name="Hou S."/>
            <person name="Wollam A."/>
            <person name="Pepin K.H."/>
            <person name="Johnson M."/>
            <person name="Bhonagiri V."/>
            <person name="Nash W.E."/>
            <person name="Warren W."/>
            <person name="Chinwalla A."/>
            <person name="Mardis E.R."/>
            <person name="Wilson R.K."/>
        </authorList>
    </citation>
    <scope>NUCLEOTIDE SEQUENCE [LARGE SCALE GENOMIC DNA]</scope>
    <source>
        <strain evidence="2">DSM 14469</strain>
    </source>
</reference>
<organism evidence="2 3">
    <name type="scientific">Marvinbryantia formatexigens DSM 14469</name>
    <dbReference type="NCBI Taxonomy" id="478749"/>
    <lineage>
        <taxon>Bacteria</taxon>
        <taxon>Bacillati</taxon>
        <taxon>Bacillota</taxon>
        <taxon>Clostridia</taxon>
        <taxon>Lachnospirales</taxon>
        <taxon>Lachnospiraceae</taxon>
        <taxon>Marvinbryantia</taxon>
    </lineage>
</organism>
<dbReference type="STRING" id="168384.SAMN05660368_02350"/>
<evidence type="ECO:0000313" key="3">
    <source>
        <dbReference type="Proteomes" id="UP000005561"/>
    </source>
</evidence>
<dbReference type="Proteomes" id="UP000005561">
    <property type="component" value="Unassembled WGS sequence"/>
</dbReference>
<dbReference type="SUPFAM" id="SSF52266">
    <property type="entry name" value="SGNH hydrolase"/>
    <property type="match status" value="1"/>
</dbReference>
<comment type="caution">
    <text evidence="2">The sequence shown here is derived from an EMBL/GenBank/DDBJ whole genome shotgun (WGS) entry which is preliminary data.</text>
</comment>
<evidence type="ECO:0000313" key="2">
    <source>
        <dbReference type="EMBL" id="EET60767.1"/>
    </source>
</evidence>
<dbReference type="InterPro" id="IPR013830">
    <property type="entry name" value="SGNH_hydro"/>
</dbReference>
<proteinExistence type="predicted"/>
<dbReference type="EMBL" id="ACCL02000009">
    <property type="protein sequence ID" value="EET60767.1"/>
    <property type="molecule type" value="Genomic_DNA"/>
</dbReference>
<dbReference type="CDD" id="cd00229">
    <property type="entry name" value="SGNH_hydrolase"/>
    <property type="match status" value="1"/>
</dbReference>
<keyword evidence="3" id="KW-1185">Reference proteome</keyword>
<sequence>MIRGGKSMLKGNGKEYGFVHIKPLENSPLAGQDICILGSSVVYGEASGQEAVGEYLAARLSAKLTKEAVSGTTLVDDGSDSYIQRMQHKIDSRKHFSLFICQLSTNDATAGKPLGEISEGRELKDFDTSTVTGAVEYIICYAKQTWGCPVVFFTESRYDSAQYDAMVGRLRELRDKWDIGILDLWDNADFNNITDGERRLYMADDVHPTKAGYRDWWGPEIEKQLLAFI</sequence>
<name>C6LF28_9FIRM</name>
<dbReference type="InterPro" id="IPR036514">
    <property type="entry name" value="SGNH_hydro_sf"/>
</dbReference>
<gene>
    <name evidence="2" type="ORF">BRYFOR_07229</name>
</gene>
<dbReference type="Pfam" id="PF13472">
    <property type="entry name" value="Lipase_GDSL_2"/>
    <property type="match status" value="1"/>
</dbReference>
<accession>C6LF28</accession>
<protein>
    <recommendedName>
        <fullName evidence="1">SGNH hydrolase-type esterase domain-containing protein</fullName>
    </recommendedName>
</protein>